<evidence type="ECO:0000256" key="3">
    <source>
        <dbReference type="ARBA" id="ARBA00022603"/>
    </source>
</evidence>
<comment type="similarity">
    <text evidence="6">Belongs to the methyltransferase superfamily. RNA methyltransferase RsmG family.</text>
</comment>
<feature type="binding site" evidence="6">
    <location>
        <position position="102"/>
    </location>
    <ligand>
        <name>S-adenosyl-L-methionine</name>
        <dbReference type="ChEBI" id="CHEBI:59789"/>
    </ligand>
</feature>
<feature type="binding site" evidence="6">
    <location>
        <position position="185"/>
    </location>
    <ligand>
        <name>S-adenosyl-L-methionine</name>
        <dbReference type="ChEBI" id="CHEBI:59789"/>
    </ligand>
</feature>
<feature type="binding site" evidence="6">
    <location>
        <begin position="148"/>
        <end position="149"/>
    </location>
    <ligand>
        <name>S-adenosyl-L-methionine</name>
        <dbReference type="ChEBI" id="CHEBI:59789"/>
    </ligand>
</feature>
<dbReference type="Gene3D" id="3.40.50.150">
    <property type="entry name" value="Vaccinia Virus protein VP39"/>
    <property type="match status" value="1"/>
</dbReference>
<comment type="caution">
    <text evidence="6">Lacks conserved residue(s) required for the propagation of feature annotation.</text>
</comment>
<dbReference type="PANTHER" id="PTHR31760:SF0">
    <property type="entry name" value="S-ADENOSYL-L-METHIONINE-DEPENDENT METHYLTRANSFERASES SUPERFAMILY PROTEIN"/>
    <property type="match status" value="1"/>
</dbReference>
<keyword evidence="5 6" id="KW-0949">S-adenosyl-L-methionine</keyword>
<keyword evidence="3 6" id="KW-0489">Methyltransferase</keyword>
<proteinExistence type="inferred from homology"/>
<dbReference type="GO" id="GO:0070043">
    <property type="term" value="F:rRNA (guanine-N7-)-methyltransferase activity"/>
    <property type="evidence" value="ECO:0007669"/>
    <property type="project" value="UniProtKB-UniRule"/>
</dbReference>
<keyword evidence="4 6" id="KW-0808">Transferase</keyword>
<dbReference type="Pfam" id="PF02527">
    <property type="entry name" value="GidB"/>
    <property type="match status" value="1"/>
</dbReference>
<comment type="function">
    <text evidence="6">Specifically methylates the N7 position of a guanine in 16S rRNA.</text>
</comment>
<evidence type="ECO:0000256" key="5">
    <source>
        <dbReference type="ARBA" id="ARBA00022691"/>
    </source>
</evidence>
<dbReference type="AlphaFoldDB" id="A0A538TGJ9"/>
<evidence type="ECO:0000256" key="2">
    <source>
        <dbReference type="ARBA" id="ARBA00022552"/>
    </source>
</evidence>
<dbReference type="InterPro" id="IPR003682">
    <property type="entry name" value="rRNA_ssu_MeTfrase_G"/>
</dbReference>
<name>A0A538TGJ9_UNCEI</name>
<evidence type="ECO:0000256" key="7">
    <source>
        <dbReference type="SAM" id="MobiDB-lite"/>
    </source>
</evidence>
<comment type="subcellular location">
    <subcellularLocation>
        <location evidence="6">Cytoplasm</location>
    </subcellularLocation>
</comment>
<dbReference type="InterPro" id="IPR029063">
    <property type="entry name" value="SAM-dependent_MTases_sf"/>
</dbReference>
<dbReference type="SUPFAM" id="SSF53335">
    <property type="entry name" value="S-adenosyl-L-methionine-dependent methyltransferases"/>
    <property type="match status" value="1"/>
</dbReference>
<keyword evidence="1 6" id="KW-0963">Cytoplasm</keyword>
<feature type="region of interest" description="Disordered" evidence="7">
    <location>
        <begin position="154"/>
        <end position="176"/>
    </location>
</feature>
<evidence type="ECO:0000313" key="8">
    <source>
        <dbReference type="EMBL" id="TMQ62726.1"/>
    </source>
</evidence>
<accession>A0A538TGJ9</accession>
<keyword evidence="2 6" id="KW-0698">rRNA processing</keyword>
<evidence type="ECO:0000313" key="9">
    <source>
        <dbReference type="Proteomes" id="UP000317691"/>
    </source>
</evidence>
<dbReference type="EMBL" id="VBOZ01000036">
    <property type="protein sequence ID" value="TMQ62726.1"/>
    <property type="molecule type" value="Genomic_DNA"/>
</dbReference>
<dbReference type="PANTHER" id="PTHR31760">
    <property type="entry name" value="S-ADENOSYL-L-METHIONINE-DEPENDENT METHYLTRANSFERASES SUPERFAMILY PROTEIN"/>
    <property type="match status" value="1"/>
</dbReference>
<dbReference type="CDD" id="cd02440">
    <property type="entry name" value="AdoMet_MTases"/>
    <property type="match status" value="1"/>
</dbReference>
<dbReference type="EC" id="2.1.1.-" evidence="6"/>
<organism evidence="8 9">
    <name type="scientific">Eiseniibacteriota bacterium</name>
    <dbReference type="NCBI Taxonomy" id="2212470"/>
    <lineage>
        <taxon>Bacteria</taxon>
        <taxon>Candidatus Eiseniibacteriota</taxon>
    </lineage>
</organism>
<evidence type="ECO:0000256" key="1">
    <source>
        <dbReference type="ARBA" id="ARBA00022490"/>
    </source>
</evidence>
<comment type="caution">
    <text evidence="8">The sequence shown here is derived from an EMBL/GenBank/DDBJ whole genome shotgun (WGS) entry which is preliminary data.</text>
</comment>
<gene>
    <name evidence="6" type="primary">rsmG</name>
    <name evidence="8" type="ORF">E6K79_11760</name>
</gene>
<feature type="compositionally biased region" description="Low complexity" evidence="7">
    <location>
        <begin position="154"/>
        <end position="167"/>
    </location>
</feature>
<dbReference type="HAMAP" id="MF_00074">
    <property type="entry name" value="16SrRNA_methyltr_G"/>
    <property type="match status" value="1"/>
</dbReference>
<feature type="binding site" evidence="6">
    <location>
        <position position="97"/>
    </location>
    <ligand>
        <name>S-adenosyl-L-methionine</name>
        <dbReference type="ChEBI" id="CHEBI:59789"/>
    </ligand>
</feature>
<protein>
    <recommendedName>
        <fullName evidence="6">Ribosomal RNA small subunit methyltransferase G</fullName>
        <ecNumber evidence="6">2.1.1.-</ecNumber>
    </recommendedName>
    <alternativeName>
        <fullName evidence="6">16S rRNA 7-methylguanosine methyltransferase</fullName>
        <shortName evidence="6">16S rRNA m7G methyltransferase</shortName>
    </alternativeName>
</protein>
<dbReference type="Proteomes" id="UP000317691">
    <property type="component" value="Unassembled WGS sequence"/>
</dbReference>
<dbReference type="GO" id="GO:0005829">
    <property type="term" value="C:cytosol"/>
    <property type="evidence" value="ECO:0007669"/>
    <property type="project" value="TreeGrafter"/>
</dbReference>
<sequence length="251" mass="26649">MQSENAAAAGTPQLPPSLQADHRDFVQALSGPAGPELVDIQVLHLLTKFGLLVYEHAWRLSLISKGDRSTLFTRHILDSLNPISLFDRPPASVLDVGSGAGFPGIPLAAVWPSATVTLLERRERKAGFLERAVRELGLRNAKVIPSRLENLASGSLSQAGSQSQARSDSARPDSRQPGFQSVFIRALGSLPRILGSLDPVCAPGARWVYFLGAGSPAEEILSGLGPLGQGAEVARGKFGGQLLHGRLNERG</sequence>
<reference evidence="8 9" key="1">
    <citation type="journal article" date="2019" name="Nat. Microbiol.">
        <title>Mediterranean grassland soil C-N compound turnover is dependent on rainfall and depth, and is mediated by genomically divergent microorganisms.</title>
        <authorList>
            <person name="Diamond S."/>
            <person name="Andeer P.F."/>
            <person name="Li Z."/>
            <person name="Crits-Christoph A."/>
            <person name="Burstein D."/>
            <person name="Anantharaman K."/>
            <person name="Lane K.R."/>
            <person name="Thomas B.C."/>
            <person name="Pan C."/>
            <person name="Northen T.R."/>
            <person name="Banfield J.F."/>
        </authorList>
    </citation>
    <scope>NUCLEOTIDE SEQUENCE [LARGE SCALE GENOMIC DNA]</scope>
    <source>
        <strain evidence="8">WS_9</strain>
    </source>
</reference>
<evidence type="ECO:0000256" key="6">
    <source>
        <dbReference type="HAMAP-Rule" id="MF_00074"/>
    </source>
</evidence>
<evidence type="ECO:0000256" key="4">
    <source>
        <dbReference type="ARBA" id="ARBA00022679"/>
    </source>
</evidence>